<keyword evidence="8" id="KW-0311">Gluconate utilization</keyword>
<dbReference type="SUPFAM" id="SSF52540">
    <property type="entry name" value="P-loop containing nucleoside triphosphate hydrolases"/>
    <property type="match status" value="1"/>
</dbReference>
<dbReference type="FunFam" id="3.40.50.300:FF:000522">
    <property type="entry name" value="Gluconokinase"/>
    <property type="match status" value="1"/>
</dbReference>
<reference evidence="11 12" key="1">
    <citation type="journal article" date="2018" name="Front. Microbiol.">
        <title>Hydrolytic Capabilities as a Key to Environmental Success: Chitinolytic and Cellulolytic Acidobacteria From Acidic Sub-arctic Soils and Boreal Peatlands.</title>
        <authorList>
            <person name="Belova S.E."/>
            <person name="Ravin N.V."/>
            <person name="Pankratov T.A."/>
            <person name="Rakitin A.L."/>
            <person name="Ivanova A.A."/>
            <person name="Beletsky A.V."/>
            <person name="Mardanov A.V."/>
            <person name="Sinninghe Damste J.S."/>
            <person name="Dedysh S.N."/>
        </authorList>
    </citation>
    <scope>NUCLEOTIDE SEQUENCE [LARGE SCALE GENOMIC DNA]</scope>
    <source>
        <strain evidence="11 12">SBC82</strain>
    </source>
</reference>
<dbReference type="EC" id="2.7.1.12" evidence="3 10"/>
<dbReference type="Proteomes" id="UP000253606">
    <property type="component" value="Chromosome"/>
</dbReference>
<organism evidence="11 12">
    <name type="scientific">Acidisarcina polymorpha</name>
    <dbReference type="NCBI Taxonomy" id="2211140"/>
    <lineage>
        <taxon>Bacteria</taxon>
        <taxon>Pseudomonadati</taxon>
        <taxon>Acidobacteriota</taxon>
        <taxon>Terriglobia</taxon>
        <taxon>Terriglobales</taxon>
        <taxon>Acidobacteriaceae</taxon>
        <taxon>Acidisarcina</taxon>
    </lineage>
</organism>
<dbReference type="PANTHER" id="PTHR43442:SF3">
    <property type="entry name" value="GLUCONOKINASE-RELATED"/>
    <property type="match status" value="1"/>
</dbReference>
<accession>A0A2Z5FZD2</accession>
<dbReference type="EMBL" id="CP030840">
    <property type="protein sequence ID" value="AXC11857.1"/>
    <property type="molecule type" value="Genomic_DNA"/>
</dbReference>
<name>A0A2Z5FZD2_9BACT</name>
<proteinExistence type="inferred from homology"/>
<evidence type="ECO:0000313" key="11">
    <source>
        <dbReference type="EMBL" id="AXC11857.1"/>
    </source>
</evidence>
<comment type="similarity">
    <text evidence="2 10">Belongs to the gluconokinase GntK/GntV family.</text>
</comment>
<comment type="catalytic activity">
    <reaction evidence="9 10">
        <text>D-gluconate + ATP = 6-phospho-D-gluconate + ADP + H(+)</text>
        <dbReference type="Rhea" id="RHEA:19433"/>
        <dbReference type="ChEBI" id="CHEBI:15378"/>
        <dbReference type="ChEBI" id="CHEBI:18391"/>
        <dbReference type="ChEBI" id="CHEBI:30616"/>
        <dbReference type="ChEBI" id="CHEBI:58759"/>
        <dbReference type="ChEBI" id="CHEBI:456216"/>
        <dbReference type="EC" id="2.7.1.12"/>
    </reaction>
</comment>
<dbReference type="GO" id="GO:0005737">
    <property type="term" value="C:cytoplasm"/>
    <property type="evidence" value="ECO:0007669"/>
    <property type="project" value="TreeGrafter"/>
</dbReference>
<dbReference type="KEGG" id="abas:ACPOL_2537"/>
<evidence type="ECO:0000256" key="4">
    <source>
        <dbReference type="ARBA" id="ARBA00022679"/>
    </source>
</evidence>
<sequence>MIVILMGVTGTGKTTVGKLLASRTGWPFAEGDDYHSEANKQKMHAGIPLNDEDRAPWLATLHDVLYGWYQQGKSGILACSALKQAYRDTLSSGIPRDDYRFVLLEVSREHIAERLSHRTNHYMNPGLLDSQFATLEVPSDAIRVSAEGTPEETVALILDQLGLPQGV</sequence>
<gene>
    <name evidence="11" type="ORF">ACPOL_2537</name>
</gene>
<dbReference type="Pfam" id="PF01202">
    <property type="entry name" value="SKI"/>
    <property type="match status" value="1"/>
</dbReference>
<dbReference type="InterPro" id="IPR031322">
    <property type="entry name" value="Shikimate/glucono_kinase"/>
</dbReference>
<evidence type="ECO:0000256" key="10">
    <source>
        <dbReference type="RuleBase" id="RU363066"/>
    </source>
</evidence>
<evidence type="ECO:0000256" key="7">
    <source>
        <dbReference type="ARBA" id="ARBA00022840"/>
    </source>
</evidence>
<evidence type="ECO:0000256" key="8">
    <source>
        <dbReference type="ARBA" id="ARBA00023064"/>
    </source>
</evidence>
<keyword evidence="6 10" id="KW-0418">Kinase</keyword>
<dbReference type="GO" id="GO:0005524">
    <property type="term" value="F:ATP binding"/>
    <property type="evidence" value="ECO:0007669"/>
    <property type="project" value="UniProtKB-KW"/>
</dbReference>
<dbReference type="CDD" id="cd02021">
    <property type="entry name" value="GntK"/>
    <property type="match status" value="1"/>
</dbReference>
<dbReference type="Gene3D" id="3.40.50.300">
    <property type="entry name" value="P-loop containing nucleotide triphosphate hydrolases"/>
    <property type="match status" value="1"/>
</dbReference>
<evidence type="ECO:0000256" key="9">
    <source>
        <dbReference type="ARBA" id="ARBA00048090"/>
    </source>
</evidence>
<evidence type="ECO:0000256" key="5">
    <source>
        <dbReference type="ARBA" id="ARBA00022741"/>
    </source>
</evidence>
<keyword evidence="12" id="KW-1185">Reference proteome</keyword>
<dbReference type="InterPro" id="IPR027417">
    <property type="entry name" value="P-loop_NTPase"/>
</dbReference>
<dbReference type="PANTHER" id="PTHR43442">
    <property type="entry name" value="GLUCONOKINASE-RELATED"/>
    <property type="match status" value="1"/>
</dbReference>
<dbReference type="InterPro" id="IPR006001">
    <property type="entry name" value="Therm_gnt_kin"/>
</dbReference>
<dbReference type="RefSeq" id="WP_114207224.1">
    <property type="nucleotide sequence ID" value="NZ_CP030840.1"/>
</dbReference>
<evidence type="ECO:0000256" key="3">
    <source>
        <dbReference type="ARBA" id="ARBA00012054"/>
    </source>
</evidence>
<dbReference type="OrthoDB" id="9800332at2"/>
<dbReference type="GO" id="GO:0019521">
    <property type="term" value="P:D-gluconate metabolic process"/>
    <property type="evidence" value="ECO:0007669"/>
    <property type="project" value="UniProtKB-KW"/>
</dbReference>
<keyword evidence="4 10" id="KW-0808">Transferase</keyword>
<keyword evidence="7 10" id="KW-0067">ATP-binding</keyword>
<comment type="pathway">
    <text evidence="1">Carbohydrate acid metabolism.</text>
</comment>
<dbReference type="AlphaFoldDB" id="A0A2Z5FZD2"/>
<evidence type="ECO:0000256" key="6">
    <source>
        <dbReference type="ARBA" id="ARBA00022777"/>
    </source>
</evidence>
<dbReference type="NCBIfam" id="TIGR01313">
    <property type="entry name" value="therm_gnt_kin"/>
    <property type="match status" value="1"/>
</dbReference>
<protein>
    <recommendedName>
        <fullName evidence="3 10">Gluconokinase</fullName>
        <ecNumber evidence="3 10">2.7.1.12</ecNumber>
    </recommendedName>
</protein>
<evidence type="ECO:0000256" key="2">
    <source>
        <dbReference type="ARBA" id="ARBA00008420"/>
    </source>
</evidence>
<evidence type="ECO:0000313" key="12">
    <source>
        <dbReference type="Proteomes" id="UP000253606"/>
    </source>
</evidence>
<evidence type="ECO:0000256" key="1">
    <source>
        <dbReference type="ARBA" id="ARBA00004761"/>
    </source>
</evidence>
<keyword evidence="5 10" id="KW-0547">Nucleotide-binding</keyword>
<dbReference type="GO" id="GO:0046316">
    <property type="term" value="F:gluconokinase activity"/>
    <property type="evidence" value="ECO:0007669"/>
    <property type="project" value="UniProtKB-EC"/>
</dbReference>